<evidence type="ECO:0000313" key="3">
    <source>
        <dbReference type="Proteomes" id="UP000006044"/>
    </source>
</evidence>
<keyword evidence="1" id="KW-1133">Transmembrane helix</keyword>
<dbReference type="HOGENOM" id="CLU_029171_4_0_10"/>
<gene>
    <name evidence="2" type="ORF">HMPREF9448_02547</name>
</gene>
<keyword evidence="1" id="KW-0812">Transmembrane</keyword>
<feature type="transmembrane region" description="Helical" evidence="1">
    <location>
        <begin position="344"/>
        <end position="365"/>
    </location>
</feature>
<feature type="transmembrane region" description="Helical" evidence="1">
    <location>
        <begin position="207"/>
        <end position="227"/>
    </location>
</feature>
<accession>K0XEP5</accession>
<feature type="transmembrane region" description="Helical" evidence="1">
    <location>
        <begin position="92"/>
        <end position="114"/>
    </location>
</feature>
<feature type="transmembrane region" description="Helical" evidence="1">
    <location>
        <begin position="151"/>
        <end position="169"/>
    </location>
</feature>
<proteinExistence type="predicted"/>
<feature type="transmembrane region" description="Helical" evidence="1">
    <location>
        <begin position="265"/>
        <end position="288"/>
    </location>
</feature>
<evidence type="ECO:0000313" key="2">
    <source>
        <dbReference type="EMBL" id="EJZ62425.1"/>
    </source>
</evidence>
<feature type="transmembrane region" description="Helical" evidence="1">
    <location>
        <begin position="300"/>
        <end position="324"/>
    </location>
</feature>
<dbReference type="eggNOG" id="COG4299">
    <property type="taxonomic scope" value="Bacteria"/>
</dbReference>
<dbReference type="RefSeq" id="WP_008862925.1">
    <property type="nucleotide sequence ID" value="NZ_JH815206.1"/>
</dbReference>
<feature type="transmembrane region" description="Helical" evidence="1">
    <location>
        <begin position="62"/>
        <end position="80"/>
    </location>
</feature>
<dbReference type="Proteomes" id="UP000006044">
    <property type="component" value="Unassembled WGS sequence"/>
</dbReference>
<reference evidence="2 3" key="1">
    <citation type="submission" date="2012-08" db="EMBL/GenBank/DDBJ databases">
        <title>The Genome Sequence of Barnesiella intestinihominis YIT 11860.</title>
        <authorList>
            <consortium name="The Broad Institute Genome Sequencing Platform"/>
            <person name="Earl A."/>
            <person name="Ward D."/>
            <person name="Feldgarden M."/>
            <person name="Gevers D."/>
            <person name="Morotomi M."/>
            <person name="Walker B."/>
            <person name="Young S.K."/>
            <person name="Zeng Q."/>
            <person name="Gargeya S."/>
            <person name="Fitzgerald M."/>
            <person name="Haas B."/>
            <person name="Abouelleil A."/>
            <person name="Alvarado L."/>
            <person name="Arachchi H.M."/>
            <person name="Berlin A.M."/>
            <person name="Chapman S.B."/>
            <person name="Goldberg J."/>
            <person name="Griggs A."/>
            <person name="Gujja S."/>
            <person name="Hansen M."/>
            <person name="Howarth C."/>
            <person name="Imamovic A."/>
            <person name="Larimer J."/>
            <person name="McCowen C."/>
            <person name="Montmayeur A."/>
            <person name="Murphy C."/>
            <person name="Neiman D."/>
            <person name="Pearson M."/>
            <person name="Priest M."/>
            <person name="Roberts A."/>
            <person name="Saif S."/>
            <person name="Shea T."/>
            <person name="Sisk P."/>
            <person name="Sykes S."/>
            <person name="Wortman J."/>
            <person name="Nusbaum C."/>
            <person name="Birren B."/>
        </authorList>
    </citation>
    <scope>NUCLEOTIDE SEQUENCE [LARGE SCALE GENOMIC DNA]</scope>
    <source>
        <strain evidence="2 3">YIT 11860</strain>
    </source>
</reference>
<dbReference type="OrthoDB" id="9788724at2"/>
<keyword evidence="3" id="KW-1185">Reference proteome</keyword>
<evidence type="ECO:0000256" key="1">
    <source>
        <dbReference type="SAM" id="Phobius"/>
    </source>
</evidence>
<dbReference type="PANTHER" id="PTHR31061:SF24">
    <property type="entry name" value="LD22376P"/>
    <property type="match status" value="1"/>
</dbReference>
<feature type="transmembrane region" description="Helical" evidence="1">
    <location>
        <begin position="126"/>
        <end position="144"/>
    </location>
</feature>
<organism evidence="2 3">
    <name type="scientific">Barnesiella intestinihominis YIT 11860</name>
    <dbReference type="NCBI Taxonomy" id="742726"/>
    <lineage>
        <taxon>Bacteria</taxon>
        <taxon>Pseudomonadati</taxon>
        <taxon>Bacteroidota</taxon>
        <taxon>Bacteroidia</taxon>
        <taxon>Bacteroidales</taxon>
        <taxon>Barnesiellaceae</taxon>
        <taxon>Barnesiella</taxon>
    </lineage>
</organism>
<keyword evidence="1" id="KW-0472">Membrane</keyword>
<dbReference type="AlphaFoldDB" id="K0XEP5"/>
<sequence>METKKNTRLLSLDTLRGFDMLFIMGFAPLVVTLNALHPTAVGDVIAGHMRHVPWDGFTQHDMIFPLFLFIAGISFPFSLAKQRGSGSSDKHIYLRVFRRGVTLVLLGFLYNGFLQLNFPDVRLASVLGRIGLAWMFGAFIYMSLKKSVQYGLIVFILVGYWLLLAFVPAPDAAGASPLSIEGNLVGYIDRHCLPGKLIYGNFDPEGLLSTLPAIVTALLGIYAGEIVRSTRLGSGERKSLLLSGIGVVLVAIGLVWNTVFPINKMLWSSSFTCFVGGLSFLLFALFYYIVDVKGWKSWTLFFRVIGLNSITIYLAQQVVGFSHMNKFLFGGMSQWVGEYAGEPAGAVVLRAGYVACCWFFLYFLYRKNIFLKV</sequence>
<feature type="transmembrane region" description="Helical" evidence="1">
    <location>
        <begin position="239"/>
        <end position="259"/>
    </location>
</feature>
<dbReference type="STRING" id="742726.HMPREF9448_02547"/>
<comment type="caution">
    <text evidence="2">The sequence shown here is derived from an EMBL/GenBank/DDBJ whole genome shotgun (WGS) entry which is preliminary data.</text>
</comment>
<protein>
    <submittedName>
        <fullName evidence="2">Uncharacterized protein</fullName>
    </submittedName>
</protein>
<feature type="transmembrane region" description="Helical" evidence="1">
    <location>
        <begin position="21"/>
        <end position="42"/>
    </location>
</feature>
<dbReference type="PATRIC" id="fig|742726.3.peg.2656"/>
<dbReference type="PANTHER" id="PTHR31061">
    <property type="entry name" value="LD22376P"/>
    <property type="match status" value="1"/>
</dbReference>
<dbReference type="EMBL" id="ADLE01000017">
    <property type="protein sequence ID" value="EJZ62425.1"/>
    <property type="molecule type" value="Genomic_DNA"/>
</dbReference>
<name>K0XEP5_9BACT</name>
<dbReference type="GeneID" id="77849731"/>